<dbReference type="Gene3D" id="1.25.40.20">
    <property type="entry name" value="Ankyrin repeat-containing domain"/>
    <property type="match status" value="1"/>
</dbReference>
<feature type="repeat" description="ANK" evidence="3">
    <location>
        <begin position="127"/>
        <end position="159"/>
    </location>
</feature>
<dbReference type="PROSITE" id="PS50297">
    <property type="entry name" value="ANK_REP_REGION"/>
    <property type="match status" value="1"/>
</dbReference>
<dbReference type="EMBL" id="CABFNS010000875">
    <property type="protein sequence ID" value="VUC34046.1"/>
    <property type="molecule type" value="Genomic_DNA"/>
</dbReference>
<dbReference type="Proteomes" id="UP000766486">
    <property type="component" value="Unassembled WGS sequence"/>
</dbReference>
<accession>A0ABY6UTT1</accession>
<feature type="region of interest" description="Disordered" evidence="4">
    <location>
        <begin position="190"/>
        <end position="214"/>
    </location>
</feature>
<feature type="compositionally biased region" description="Basic and acidic residues" evidence="4">
    <location>
        <begin position="201"/>
        <end position="214"/>
    </location>
</feature>
<keyword evidence="6" id="KW-1185">Reference proteome</keyword>
<evidence type="ECO:0000313" key="5">
    <source>
        <dbReference type="EMBL" id="VUC34046.1"/>
    </source>
</evidence>
<reference evidence="5 6" key="1">
    <citation type="submission" date="2019-06" db="EMBL/GenBank/DDBJ databases">
        <authorList>
            <person name="Broberg M."/>
        </authorList>
    </citation>
    <scope>NUCLEOTIDE SEQUENCE [LARGE SCALE GENOMIC DNA]</scope>
</reference>
<dbReference type="PROSITE" id="PS50088">
    <property type="entry name" value="ANK_REPEAT"/>
    <property type="match status" value="1"/>
</dbReference>
<dbReference type="SUPFAM" id="SSF48403">
    <property type="entry name" value="Ankyrin repeat"/>
    <property type="match status" value="1"/>
</dbReference>
<evidence type="ECO:0000256" key="1">
    <source>
        <dbReference type="ARBA" id="ARBA00022737"/>
    </source>
</evidence>
<evidence type="ECO:0000256" key="3">
    <source>
        <dbReference type="PROSITE-ProRule" id="PRU00023"/>
    </source>
</evidence>
<dbReference type="PANTHER" id="PTHR24171">
    <property type="entry name" value="ANKYRIN REPEAT DOMAIN-CONTAINING PROTEIN 39-RELATED"/>
    <property type="match status" value="1"/>
</dbReference>
<feature type="region of interest" description="Disordered" evidence="4">
    <location>
        <begin position="1"/>
        <end position="23"/>
    </location>
</feature>
<gene>
    <name evidence="5" type="ORF">CLO192961_LOCUS368699</name>
</gene>
<evidence type="ECO:0000313" key="6">
    <source>
        <dbReference type="Proteomes" id="UP000766486"/>
    </source>
</evidence>
<keyword evidence="1" id="KW-0677">Repeat</keyword>
<evidence type="ECO:0000256" key="2">
    <source>
        <dbReference type="ARBA" id="ARBA00023043"/>
    </source>
</evidence>
<protein>
    <submittedName>
        <fullName evidence="5">Uncharacterized protein</fullName>
    </submittedName>
</protein>
<dbReference type="InterPro" id="IPR002110">
    <property type="entry name" value="Ankyrin_rpt"/>
</dbReference>
<comment type="caution">
    <text evidence="5">The sequence shown here is derived from an EMBL/GenBank/DDBJ whole genome shotgun (WGS) entry which is preliminary data.</text>
</comment>
<organism evidence="5 6">
    <name type="scientific">Bionectria ochroleuca</name>
    <name type="common">Gliocladium roseum</name>
    <dbReference type="NCBI Taxonomy" id="29856"/>
    <lineage>
        <taxon>Eukaryota</taxon>
        <taxon>Fungi</taxon>
        <taxon>Dikarya</taxon>
        <taxon>Ascomycota</taxon>
        <taxon>Pezizomycotina</taxon>
        <taxon>Sordariomycetes</taxon>
        <taxon>Hypocreomycetidae</taxon>
        <taxon>Hypocreales</taxon>
        <taxon>Bionectriaceae</taxon>
        <taxon>Clonostachys</taxon>
    </lineage>
</organism>
<proteinExistence type="predicted"/>
<dbReference type="SMART" id="SM00248">
    <property type="entry name" value="ANK"/>
    <property type="match status" value="3"/>
</dbReference>
<keyword evidence="2 3" id="KW-0040">ANK repeat</keyword>
<sequence>MRGSLPTQFPHHHPPKSKISSIRQRRLSSKFAAMAPQLSEDEIDDLIYFARTGETGDLFEIVASLAEREKASSAEILIAAKDESNKSTTLHMATGNGHLETVRKLVESFEGRPKEERQAFLDEPNEHGNTGLHWAALGGHIETVKYLVEQGASPALANERNYVPLDLAYFNQHEDIANYFLSFLPSLESKNEDSGLSGAVEKVELDEGEKAKDS</sequence>
<dbReference type="InterPro" id="IPR036770">
    <property type="entry name" value="Ankyrin_rpt-contain_sf"/>
</dbReference>
<name>A0ABY6UTT1_BIOOC</name>
<evidence type="ECO:0000256" key="4">
    <source>
        <dbReference type="SAM" id="MobiDB-lite"/>
    </source>
</evidence>
<dbReference type="Pfam" id="PF12796">
    <property type="entry name" value="Ank_2"/>
    <property type="match status" value="1"/>
</dbReference>